<dbReference type="AlphaFoldDB" id="A0A564YWG6"/>
<name>A0A564YWG6_HYMDI</name>
<organism evidence="1 2">
    <name type="scientific">Hymenolepis diminuta</name>
    <name type="common">Rat tapeworm</name>
    <dbReference type="NCBI Taxonomy" id="6216"/>
    <lineage>
        <taxon>Eukaryota</taxon>
        <taxon>Metazoa</taxon>
        <taxon>Spiralia</taxon>
        <taxon>Lophotrochozoa</taxon>
        <taxon>Platyhelminthes</taxon>
        <taxon>Cestoda</taxon>
        <taxon>Eucestoda</taxon>
        <taxon>Cyclophyllidea</taxon>
        <taxon>Hymenolepididae</taxon>
        <taxon>Hymenolepis</taxon>
    </lineage>
</organism>
<evidence type="ECO:0000313" key="2">
    <source>
        <dbReference type="Proteomes" id="UP000321570"/>
    </source>
</evidence>
<reference evidence="1 2" key="1">
    <citation type="submission" date="2019-07" db="EMBL/GenBank/DDBJ databases">
        <authorList>
            <person name="Jastrzebski P J."/>
            <person name="Paukszto L."/>
            <person name="Jastrzebski P J."/>
        </authorList>
    </citation>
    <scope>NUCLEOTIDE SEQUENCE [LARGE SCALE GENOMIC DNA]</scope>
    <source>
        <strain evidence="1 2">WMS-il1</strain>
    </source>
</reference>
<accession>A0A564YWG6</accession>
<protein>
    <submittedName>
        <fullName evidence="1">Uncharacterized protein</fullName>
    </submittedName>
</protein>
<dbReference type="EMBL" id="CABIJS010000444">
    <property type="protein sequence ID" value="VUZ51627.1"/>
    <property type="molecule type" value="Genomic_DNA"/>
</dbReference>
<keyword evidence="2" id="KW-1185">Reference proteome</keyword>
<evidence type="ECO:0000313" key="1">
    <source>
        <dbReference type="EMBL" id="VUZ51627.1"/>
    </source>
</evidence>
<gene>
    <name evidence="1" type="ORF">WMSIL1_LOCUS10236</name>
</gene>
<sequence length="117" mass="12996">MSCPNAPIDFPLFSITVSFHLKSTSAFMHSVLPNKNNVGRRVPTHPAHLLSSSAHCPFSLSPCYLFQTRCDILECTFGLINSWCSASQFLLALPQTATNWQLLLLSLFIICKPLVVM</sequence>
<dbReference type="Proteomes" id="UP000321570">
    <property type="component" value="Unassembled WGS sequence"/>
</dbReference>
<proteinExistence type="predicted"/>